<dbReference type="EMBL" id="CP030073">
    <property type="protein sequence ID" value="AWW35442.1"/>
    <property type="molecule type" value="Genomic_DNA"/>
</dbReference>
<protein>
    <submittedName>
        <fullName evidence="1">DUF1036 domain-containing protein</fullName>
    </submittedName>
</protein>
<name>A0A2Z4IR43_9ACTN</name>
<gene>
    <name evidence="1" type="ORF">DN051_01065</name>
</gene>
<evidence type="ECO:0000313" key="1">
    <source>
        <dbReference type="EMBL" id="AWW35442.1"/>
    </source>
</evidence>
<keyword evidence="2" id="KW-1185">Reference proteome</keyword>
<dbReference type="AlphaFoldDB" id="A0A2Z4IR43"/>
<dbReference type="Proteomes" id="UP000249616">
    <property type="component" value="Chromosome"/>
</dbReference>
<reference evidence="1 2" key="1">
    <citation type="journal article" date="2019" name="Int. J. Syst. Evol. Microbiol.">
        <title>Streptomyces cadmiisoli sp. nov., a novel actinomycete isolated from cadmium-contaminated soil.</title>
        <authorList>
            <person name="Li K."/>
            <person name="Tang X."/>
            <person name="Zhao J."/>
            <person name="Guo Y."/>
            <person name="Tang Y."/>
            <person name="Gao J."/>
        </authorList>
    </citation>
    <scope>NUCLEOTIDE SEQUENCE [LARGE SCALE GENOMIC DNA]</scope>
    <source>
        <strain evidence="1 2">ZFG47</strain>
    </source>
</reference>
<accession>A0A2Z4IR43</accession>
<evidence type="ECO:0000313" key="2">
    <source>
        <dbReference type="Proteomes" id="UP000249616"/>
    </source>
</evidence>
<sequence length="161" mass="17301">MVEPFSAILLSGGKALYRYATGTGNKPVTIGNRTGKNLYLALCFTPERTRETWLTVGWLRVDAYATEVYPVPVMRIGSPVYLYARTKGGARQWTGDATKIAVAVPVTGKVRAGDKFVTSEPKGSIPLLQSSSCNARVHMVGALEIKVGVDGGALNLVQRQS</sequence>
<dbReference type="KEGG" id="scad:DN051_01065"/>
<proteinExistence type="predicted"/>
<dbReference type="RefSeq" id="WP_107094157.1">
    <property type="nucleotide sequence ID" value="NZ_CBDRHE010000037.1"/>
</dbReference>
<organism evidence="1 2">
    <name type="scientific">Streptomyces cadmiisoli</name>
    <dbReference type="NCBI Taxonomy" id="2184053"/>
    <lineage>
        <taxon>Bacteria</taxon>
        <taxon>Bacillati</taxon>
        <taxon>Actinomycetota</taxon>
        <taxon>Actinomycetes</taxon>
        <taxon>Kitasatosporales</taxon>
        <taxon>Streptomycetaceae</taxon>
        <taxon>Streptomyces</taxon>
        <taxon>Streptomyces aurantiacus group</taxon>
    </lineage>
</organism>